<gene>
    <name evidence="3" type="primary">yliI</name>
    <name evidence="3" type="ORF">KS4_06310</name>
</gene>
<keyword evidence="3" id="KW-0560">Oxidoreductase</keyword>
<feature type="transmembrane region" description="Helical" evidence="1">
    <location>
        <begin position="12"/>
        <end position="33"/>
    </location>
</feature>
<dbReference type="EMBL" id="CP036425">
    <property type="protein sequence ID" value="QDU32597.1"/>
    <property type="molecule type" value="Genomic_DNA"/>
</dbReference>
<keyword evidence="1" id="KW-0812">Transmembrane</keyword>
<proteinExistence type="predicted"/>
<dbReference type="KEGG" id="pcor:KS4_06310"/>
<feature type="transmembrane region" description="Helical" evidence="1">
    <location>
        <begin position="45"/>
        <end position="63"/>
    </location>
</feature>
<evidence type="ECO:0000313" key="4">
    <source>
        <dbReference type="Proteomes" id="UP000317369"/>
    </source>
</evidence>
<dbReference type="Proteomes" id="UP000317369">
    <property type="component" value="Chromosome"/>
</dbReference>
<organism evidence="3 4">
    <name type="scientific">Poriferisphaera corsica</name>
    <dbReference type="NCBI Taxonomy" id="2528020"/>
    <lineage>
        <taxon>Bacteria</taxon>
        <taxon>Pseudomonadati</taxon>
        <taxon>Planctomycetota</taxon>
        <taxon>Phycisphaerae</taxon>
        <taxon>Phycisphaerales</taxon>
        <taxon>Phycisphaeraceae</taxon>
        <taxon>Poriferisphaera</taxon>
    </lineage>
</organism>
<dbReference type="AlphaFoldDB" id="A0A517YQT5"/>
<dbReference type="InterPro" id="IPR011041">
    <property type="entry name" value="Quinoprot_gluc/sorb_DH_b-prop"/>
</dbReference>
<dbReference type="InterPro" id="IPR012938">
    <property type="entry name" value="Glc/Sorbosone_DH"/>
</dbReference>
<dbReference type="InterPro" id="IPR011042">
    <property type="entry name" value="6-blade_b-propeller_TolB-like"/>
</dbReference>
<dbReference type="EC" id="1.1.5.-" evidence="3"/>
<dbReference type="PANTHER" id="PTHR19328:SF75">
    <property type="entry name" value="ALDOSE SUGAR DEHYDROGENASE YLII"/>
    <property type="match status" value="1"/>
</dbReference>
<evidence type="ECO:0000313" key="3">
    <source>
        <dbReference type="EMBL" id="QDU32597.1"/>
    </source>
</evidence>
<protein>
    <submittedName>
        <fullName evidence="3">Soluble aldose sugar dehydrogenase YliI</fullName>
        <ecNumber evidence="3">1.1.5.-</ecNumber>
    </submittedName>
</protein>
<feature type="domain" description="Glucose/Sorbosone dehydrogenase" evidence="2">
    <location>
        <begin position="79"/>
        <end position="411"/>
    </location>
</feature>
<reference evidence="3 4" key="1">
    <citation type="submission" date="2019-02" db="EMBL/GenBank/DDBJ databases">
        <title>Deep-cultivation of Planctomycetes and their phenomic and genomic characterization uncovers novel biology.</title>
        <authorList>
            <person name="Wiegand S."/>
            <person name="Jogler M."/>
            <person name="Boedeker C."/>
            <person name="Pinto D."/>
            <person name="Vollmers J."/>
            <person name="Rivas-Marin E."/>
            <person name="Kohn T."/>
            <person name="Peeters S.H."/>
            <person name="Heuer A."/>
            <person name="Rast P."/>
            <person name="Oberbeckmann S."/>
            <person name="Bunk B."/>
            <person name="Jeske O."/>
            <person name="Meyerdierks A."/>
            <person name="Storesund J.E."/>
            <person name="Kallscheuer N."/>
            <person name="Luecker S."/>
            <person name="Lage O.M."/>
            <person name="Pohl T."/>
            <person name="Merkel B.J."/>
            <person name="Hornburger P."/>
            <person name="Mueller R.-W."/>
            <person name="Bruemmer F."/>
            <person name="Labrenz M."/>
            <person name="Spormann A.M."/>
            <person name="Op den Camp H."/>
            <person name="Overmann J."/>
            <person name="Amann R."/>
            <person name="Jetten M.S.M."/>
            <person name="Mascher T."/>
            <person name="Medema M.H."/>
            <person name="Devos D.P."/>
            <person name="Kaster A.-K."/>
            <person name="Ovreas L."/>
            <person name="Rohde M."/>
            <person name="Galperin M.Y."/>
            <person name="Jogler C."/>
        </authorList>
    </citation>
    <scope>NUCLEOTIDE SEQUENCE [LARGE SCALE GENOMIC DNA]</scope>
    <source>
        <strain evidence="3 4">KS4</strain>
    </source>
</reference>
<evidence type="ECO:0000259" key="2">
    <source>
        <dbReference type="Pfam" id="PF07995"/>
    </source>
</evidence>
<dbReference type="GO" id="GO:0016491">
    <property type="term" value="F:oxidoreductase activity"/>
    <property type="evidence" value="ECO:0007669"/>
    <property type="project" value="UniProtKB-KW"/>
</dbReference>
<keyword evidence="4" id="KW-1185">Reference proteome</keyword>
<name>A0A517YQT5_9BACT</name>
<dbReference type="Pfam" id="PF07995">
    <property type="entry name" value="GSDH"/>
    <property type="match status" value="1"/>
</dbReference>
<dbReference type="Gene3D" id="2.120.10.30">
    <property type="entry name" value="TolB, C-terminal domain"/>
    <property type="match status" value="1"/>
</dbReference>
<dbReference type="SUPFAM" id="SSF50952">
    <property type="entry name" value="Soluble quinoprotein glucose dehydrogenase"/>
    <property type="match status" value="1"/>
</dbReference>
<sequence>MCWMWYISSDTGLVLILMKNESAFFLGSIWLVITMYGMRNAKLNVCVMGVLLCVWGLGIGAVLRAEVVIESAFPELWFNKPVYLTHVPDGSGKLIVIEQGGGVYVFPNKTYVKKGEMVRMFDGDTKHGQIRADGEQGLLGLAVHPDFKTTREVFLHYSAMNPRRGIVSRFKVGLDWVIDKQSEVLVIEVDQPYANHNGGTITFGPDGYLYVGWGDGGAAGDPKGHGQDRGTLLGSILRIDVDRREGSKGYAVPRDNPFVRLKNVRPEIWAWGIRNPWRFSFDRETGLLWVGDVGQNKYEEVSIVPRGGNMGWNIKEGKHAFKRGRGRGLIDPVWEYGRDEGYSITGGYVYRGQKIKSLYGAYVFADFVSSHVWALQYDEKRGEVKKHVRIGTGHTPASFGEDADGELYICTYGGGIFKFTER</sequence>
<dbReference type="PANTHER" id="PTHR19328">
    <property type="entry name" value="HEDGEHOG-INTERACTING PROTEIN"/>
    <property type="match status" value="1"/>
</dbReference>
<evidence type="ECO:0000256" key="1">
    <source>
        <dbReference type="SAM" id="Phobius"/>
    </source>
</evidence>
<keyword evidence="1" id="KW-0472">Membrane</keyword>
<accession>A0A517YQT5</accession>
<keyword evidence="1" id="KW-1133">Transmembrane helix</keyword>